<dbReference type="PANTHER" id="PTHR34978">
    <property type="entry name" value="POSSIBLE SENSOR-TRANSDUCER PROTEIN BLAR"/>
    <property type="match status" value="1"/>
</dbReference>
<sequence>MGNIWEFLLQTLTVSLAAAVLLIVKYLLADKLSPRWQYGVWGLLALRALIPAGTARQVLLPLPVWVDMWKTAAERGLGSAYASPWSSLDAGSVLPLPSGAPRSLTDWLFLVYVLGVLGWLLWKAAAYARLRLVLRRGTPASAEVSARLAAVCEKYGLRSCRAVEVEGLPTAFVCGVIRPVLALPRGGADDKVLLHELLHLKYFDAAQGIFWCLIRALHWCDPFMHYVLDRVGNDLESLCDQRVLERLEGEERREYGGILLGMANAKYARAPGTSSISNGGKNISRRIAAIVRFKLYPRGMALASVCIGLVLAAPLLLGSAGTDIGHMYPNELDGLDRSLAAARTTRCRTPAAALDTYAKGLIYDNGVFLAAASPFEKHGELYEGMRASRAEGWVAYHYESVPEQYAIDSGSGYLINNLVCSEGVCEAELILTVNYVADLDNGGWLKDADGDTLTGLYVVPVRAWEAEGWVVEETGERLFIPITDFMVSDPVSLARWGNDILPWRDTVSAERECGTVTLRRNLYAVAADAGFGLSGVPQGYSDSVYRPEAVFRTMAELFCVEYTSGEDALPQSWAKLEMLPLRSADEEYAFDGTEYESIGLDPCEGALKASALSEEFRYDAPQLPEPEAKAAAVRITLGSEVVDEFVMEGGETDGGA</sequence>
<evidence type="ECO:0000313" key="4">
    <source>
        <dbReference type="Proteomes" id="UP000824238"/>
    </source>
</evidence>
<dbReference type="Pfam" id="PF05569">
    <property type="entry name" value="Peptidase_M56"/>
    <property type="match status" value="1"/>
</dbReference>
<organism evidence="3 4">
    <name type="scientific">Candidatus Scatomorpha intestinigallinarum</name>
    <dbReference type="NCBI Taxonomy" id="2840923"/>
    <lineage>
        <taxon>Bacteria</taxon>
        <taxon>Bacillati</taxon>
        <taxon>Bacillota</taxon>
        <taxon>Clostridia</taxon>
        <taxon>Eubacteriales</taxon>
        <taxon>Candidatus Scatomorpha</taxon>
    </lineage>
</organism>
<feature type="transmembrane region" description="Helical" evidence="1">
    <location>
        <begin position="107"/>
        <end position="126"/>
    </location>
</feature>
<name>A0A9D1DKA9_9FIRM</name>
<evidence type="ECO:0000313" key="3">
    <source>
        <dbReference type="EMBL" id="HIR54375.1"/>
    </source>
</evidence>
<proteinExistence type="predicted"/>
<protein>
    <recommendedName>
        <fullName evidence="2">Peptidase M56 domain-containing protein</fullName>
    </recommendedName>
</protein>
<reference evidence="3" key="1">
    <citation type="submission" date="2020-10" db="EMBL/GenBank/DDBJ databases">
        <authorList>
            <person name="Gilroy R."/>
        </authorList>
    </citation>
    <scope>NUCLEOTIDE SEQUENCE</scope>
    <source>
        <strain evidence="3">ChiGjej3B3-7149</strain>
    </source>
</reference>
<gene>
    <name evidence="3" type="ORF">IAD36_02080</name>
</gene>
<accession>A0A9D1DKA9</accession>
<feature type="transmembrane region" description="Helical" evidence="1">
    <location>
        <begin position="295"/>
        <end position="317"/>
    </location>
</feature>
<dbReference type="EMBL" id="DVHH01000056">
    <property type="protein sequence ID" value="HIR54375.1"/>
    <property type="molecule type" value="Genomic_DNA"/>
</dbReference>
<evidence type="ECO:0000259" key="2">
    <source>
        <dbReference type="Pfam" id="PF05569"/>
    </source>
</evidence>
<dbReference type="PANTHER" id="PTHR34978:SF3">
    <property type="entry name" value="SLR0241 PROTEIN"/>
    <property type="match status" value="1"/>
</dbReference>
<keyword evidence="1" id="KW-0812">Transmembrane</keyword>
<dbReference type="AlphaFoldDB" id="A0A9D1DKA9"/>
<dbReference type="Proteomes" id="UP000824238">
    <property type="component" value="Unassembled WGS sequence"/>
</dbReference>
<dbReference type="InterPro" id="IPR052173">
    <property type="entry name" value="Beta-lactam_resp_regulator"/>
</dbReference>
<feature type="domain" description="Peptidase M56" evidence="2">
    <location>
        <begin position="7"/>
        <end position="290"/>
    </location>
</feature>
<dbReference type="InterPro" id="IPR008756">
    <property type="entry name" value="Peptidase_M56"/>
</dbReference>
<keyword evidence="1" id="KW-1133">Transmembrane helix</keyword>
<feature type="transmembrane region" description="Helical" evidence="1">
    <location>
        <begin position="7"/>
        <end position="28"/>
    </location>
</feature>
<comment type="caution">
    <text evidence="3">The sequence shown here is derived from an EMBL/GenBank/DDBJ whole genome shotgun (WGS) entry which is preliminary data.</text>
</comment>
<keyword evidence="1" id="KW-0472">Membrane</keyword>
<reference evidence="3" key="2">
    <citation type="journal article" date="2021" name="PeerJ">
        <title>Extensive microbial diversity within the chicken gut microbiome revealed by metagenomics and culture.</title>
        <authorList>
            <person name="Gilroy R."/>
            <person name="Ravi A."/>
            <person name="Getino M."/>
            <person name="Pursley I."/>
            <person name="Horton D.L."/>
            <person name="Alikhan N.F."/>
            <person name="Baker D."/>
            <person name="Gharbi K."/>
            <person name="Hall N."/>
            <person name="Watson M."/>
            <person name="Adriaenssens E.M."/>
            <person name="Foster-Nyarko E."/>
            <person name="Jarju S."/>
            <person name="Secka A."/>
            <person name="Antonio M."/>
            <person name="Oren A."/>
            <person name="Chaudhuri R.R."/>
            <person name="La Ragione R."/>
            <person name="Hildebrand F."/>
            <person name="Pallen M.J."/>
        </authorList>
    </citation>
    <scope>NUCLEOTIDE SEQUENCE</scope>
    <source>
        <strain evidence="3">ChiGjej3B3-7149</strain>
    </source>
</reference>
<dbReference type="CDD" id="cd07341">
    <property type="entry name" value="M56_BlaR1_MecR1_like"/>
    <property type="match status" value="1"/>
</dbReference>
<evidence type="ECO:0000256" key="1">
    <source>
        <dbReference type="SAM" id="Phobius"/>
    </source>
</evidence>